<dbReference type="SUPFAM" id="SSF53474">
    <property type="entry name" value="alpha/beta-Hydrolases"/>
    <property type="match status" value="1"/>
</dbReference>
<evidence type="ECO:0000259" key="7">
    <source>
        <dbReference type="Pfam" id="PF00135"/>
    </source>
</evidence>
<feature type="signal peptide" evidence="6">
    <location>
        <begin position="1"/>
        <end position="20"/>
    </location>
</feature>
<organism evidence="9">
    <name type="scientific">Neodiprion lecontei</name>
    <name type="common">Redheaded pine sawfly</name>
    <dbReference type="NCBI Taxonomy" id="441921"/>
    <lineage>
        <taxon>Eukaryota</taxon>
        <taxon>Metazoa</taxon>
        <taxon>Ecdysozoa</taxon>
        <taxon>Arthropoda</taxon>
        <taxon>Hexapoda</taxon>
        <taxon>Insecta</taxon>
        <taxon>Pterygota</taxon>
        <taxon>Neoptera</taxon>
        <taxon>Endopterygota</taxon>
        <taxon>Hymenoptera</taxon>
        <taxon>Tenthredinoidea</taxon>
        <taxon>Diprionidae</taxon>
        <taxon>Diprioninae</taxon>
        <taxon>Neodiprion</taxon>
    </lineage>
</organism>
<keyword evidence="8" id="KW-1185">Reference proteome</keyword>
<dbReference type="Proteomes" id="UP000829291">
    <property type="component" value="Chromosome 3"/>
</dbReference>
<keyword evidence="4" id="KW-1015">Disulfide bond</keyword>
<dbReference type="GeneID" id="107222874"/>
<dbReference type="InParanoid" id="A0A6J0BU12"/>
<protein>
    <recommendedName>
        <fullName evidence="6">Carboxylic ester hydrolase</fullName>
        <ecNumber evidence="6">3.1.1.-</ecNumber>
    </recommendedName>
</protein>
<dbReference type="Pfam" id="PF00135">
    <property type="entry name" value="COesterase"/>
    <property type="match status" value="1"/>
</dbReference>
<evidence type="ECO:0000313" key="9">
    <source>
        <dbReference type="RefSeq" id="XP_015517884.2"/>
    </source>
</evidence>
<dbReference type="PROSITE" id="PS00122">
    <property type="entry name" value="CARBOXYLESTERASE_B_1"/>
    <property type="match status" value="1"/>
</dbReference>
<sequence length="591" mass="66358">MKPTIATMILLGCALCLTRGQRRSGPGVVTPLGLIIGRYSISSGNRSYAAYEGVPYAEPPMGELRFKVARPVSPWLDALIANRVSSTCMQYSLMTQLMGPSGMTQSEDCLYLNIYTPVMKSTNASKPLPVIFFIPGGAFRSGSGGMYGPQYLLDRDVVLVTINYRLGPLGFLSTEDDTVPGNLGLKDQVVALRWVQDYIEYFGGDRKSVTIIGQSAGGVSVQYHYLTNVTKGLFHRGISISGTALNSWGQTKGSLEKAKKLATILKCPDNDVKVMVKCLRTRNASDIVNATSQFQGWLDNPFVPFGPVVEKGVADDEFTFIDRPPIESLKSKRVQDLPWITSVVSEDGLFPVALLTANKMQLKDLNDKWETIAPYLLDFNYTVPTADQAQVSKSIRKHYFGDKEISNLTFRRIIKMRSDRLYFYHAAEAAELQARVTKSPVLFYYFSYRGEHSVTEALTGKRTNFGVSHLDDLGYVLYTFFNATTTPNDRNMQKRLIDLWMSFATNGTPKVGQNWDRVESDAEALRYLHIAKHDDLYMAGNANFGERKFWHSLGFQENHDSKLWIPQNEYYNYLLNGQSRKDVIDIVFNDV</sequence>
<proteinExistence type="inferred from homology"/>
<dbReference type="Gene3D" id="3.40.50.1820">
    <property type="entry name" value="alpha/beta hydrolase"/>
    <property type="match status" value="1"/>
</dbReference>
<dbReference type="PROSITE" id="PS00941">
    <property type="entry name" value="CARBOXYLESTERASE_B_2"/>
    <property type="match status" value="1"/>
</dbReference>
<dbReference type="EC" id="3.1.1.-" evidence="6"/>
<keyword evidence="3 6" id="KW-0378">Hydrolase</keyword>
<gene>
    <name evidence="9" type="primary">LOC107222874</name>
</gene>
<evidence type="ECO:0000256" key="4">
    <source>
        <dbReference type="ARBA" id="ARBA00023157"/>
    </source>
</evidence>
<accession>A0A6J0BU12</accession>
<comment type="similarity">
    <text evidence="1 6">Belongs to the type-B carboxylesterase/lipase family.</text>
</comment>
<keyword evidence="6" id="KW-0732">Signal</keyword>
<evidence type="ECO:0000256" key="1">
    <source>
        <dbReference type="ARBA" id="ARBA00005964"/>
    </source>
</evidence>
<dbReference type="InterPro" id="IPR002018">
    <property type="entry name" value="CarbesteraseB"/>
</dbReference>
<feature type="domain" description="Carboxylesterase type B" evidence="7">
    <location>
        <begin position="26"/>
        <end position="535"/>
    </location>
</feature>
<evidence type="ECO:0000256" key="3">
    <source>
        <dbReference type="ARBA" id="ARBA00022801"/>
    </source>
</evidence>
<keyword evidence="5" id="KW-0325">Glycoprotein</keyword>
<dbReference type="InterPro" id="IPR019826">
    <property type="entry name" value="Carboxylesterase_B_AS"/>
</dbReference>
<evidence type="ECO:0000256" key="2">
    <source>
        <dbReference type="ARBA" id="ARBA00022487"/>
    </source>
</evidence>
<dbReference type="PANTHER" id="PTHR43142:SF1">
    <property type="entry name" value="CARBOXYLIC ESTER HYDROLASE"/>
    <property type="match status" value="1"/>
</dbReference>
<evidence type="ECO:0000313" key="8">
    <source>
        <dbReference type="Proteomes" id="UP000829291"/>
    </source>
</evidence>
<dbReference type="OrthoDB" id="6846267at2759"/>
<evidence type="ECO:0000256" key="6">
    <source>
        <dbReference type="RuleBase" id="RU361235"/>
    </source>
</evidence>
<feature type="chain" id="PRO_5044996650" description="Carboxylic ester hydrolase" evidence="6">
    <location>
        <begin position="21"/>
        <end position="591"/>
    </location>
</feature>
<dbReference type="KEGG" id="nlo:107222874"/>
<dbReference type="GO" id="GO:0052689">
    <property type="term" value="F:carboxylic ester hydrolase activity"/>
    <property type="evidence" value="ECO:0007669"/>
    <property type="project" value="UniProtKB-KW"/>
</dbReference>
<dbReference type="PANTHER" id="PTHR43142">
    <property type="entry name" value="CARBOXYLIC ESTER HYDROLASE"/>
    <property type="match status" value="1"/>
</dbReference>
<name>A0A6J0BU12_NEOLC</name>
<reference evidence="9" key="1">
    <citation type="submission" date="2025-08" db="UniProtKB">
        <authorList>
            <consortium name="RefSeq"/>
        </authorList>
    </citation>
    <scope>IDENTIFICATION</scope>
    <source>
        <tissue evidence="9">Thorax and Abdomen</tissue>
    </source>
</reference>
<keyword evidence="2" id="KW-0719">Serine esterase</keyword>
<dbReference type="InterPro" id="IPR019819">
    <property type="entry name" value="Carboxylesterase_B_CS"/>
</dbReference>
<evidence type="ECO:0000256" key="5">
    <source>
        <dbReference type="ARBA" id="ARBA00023180"/>
    </source>
</evidence>
<dbReference type="AlphaFoldDB" id="A0A6J0BU12"/>
<dbReference type="InterPro" id="IPR029058">
    <property type="entry name" value="AB_hydrolase_fold"/>
</dbReference>
<dbReference type="RefSeq" id="XP_015517884.2">
    <property type="nucleotide sequence ID" value="XM_015662398.2"/>
</dbReference>